<keyword evidence="7" id="KW-1278">Translocase</keyword>
<dbReference type="InterPro" id="IPR003593">
    <property type="entry name" value="AAA+_ATPase"/>
</dbReference>
<dbReference type="SMART" id="SM00382">
    <property type="entry name" value="AAA"/>
    <property type="match status" value="1"/>
</dbReference>
<keyword evidence="1" id="KW-0813">Transport</keyword>
<evidence type="ECO:0000256" key="7">
    <source>
        <dbReference type="ARBA" id="ARBA00022967"/>
    </source>
</evidence>
<evidence type="ECO:0000256" key="2">
    <source>
        <dbReference type="ARBA" id="ARBA00022475"/>
    </source>
</evidence>
<dbReference type="GO" id="GO:0017004">
    <property type="term" value="P:cytochrome complex assembly"/>
    <property type="evidence" value="ECO:0007669"/>
    <property type="project" value="UniProtKB-KW"/>
</dbReference>
<feature type="domain" description="ABC transporter" evidence="9">
    <location>
        <begin position="2"/>
        <end position="203"/>
    </location>
</feature>
<dbReference type="InterPro" id="IPR005895">
    <property type="entry name" value="ABC_transptr_haem_export_CcmA"/>
</dbReference>
<dbReference type="InterPro" id="IPR003439">
    <property type="entry name" value="ABC_transporter-like_ATP-bd"/>
</dbReference>
<dbReference type="PANTHER" id="PTHR43499">
    <property type="entry name" value="ABC TRANSPORTER I FAMILY MEMBER 1"/>
    <property type="match status" value="1"/>
</dbReference>
<keyword evidence="5" id="KW-0201">Cytochrome c-type biogenesis</keyword>
<dbReference type="NCBIfam" id="NF010061">
    <property type="entry name" value="PRK13538.1"/>
    <property type="match status" value="1"/>
</dbReference>
<dbReference type="EMBL" id="CP039289">
    <property type="protein sequence ID" value="QCC05653.1"/>
    <property type="molecule type" value="Genomic_DNA"/>
</dbReference>
<geneLocation type="plasmid" evidence="11">
    <name>phg1</name>
</geneLocation>
<keyword evidence="4" id="KW-0547">Nucleotide-binding</keyword>
<dbReference type="PANTHER" id="PTHR43499:SF1">
    <property type="entry name" value="ABC TRANSPORTER I FAMILY MEMBER 1"/>
    <property type="match status" value="1"/>
</dbReference>
<protein>
    <submittedName>
        <fullName evidence="10">Cytochrome c biogenesis heme-transporting ATPase CcmA</fullName>
    </submittedName>
</protein>
<sequence length="203" mass="21225">MLAASGLGFSRAGRVVFSGIDLALGPGDLLQVLGANGSGKTSLLRVLSGLVAPDEGELHWRGRPVRAGDPSLLQALAYVGHANGIDPELSPVENLRFAARLAGVAATPDNVQAALAAFGLERVMHAPARSLSQGLRRRAALARLALARRELWLLDEPVTSLDADAAARFQAQLDDHLRAGGMAIVATHALLPGARTLRLDARS</sequence>
<keyword evidence="2" id="KW-1003">Cell membrane</keyword>
<dbReference type="AlphaFoldDB" id="A0AAF1D5S9"/>
<keyword evidence="10" id="KW-0614">Plasmid</keyword>
<dbReference type="Proteomes" id="UP000296079">
    <property type="component" value="Plasmid pHG1"/>
</dbReference>
<evidence type="ECO:0000256" key="8">
    <source>
        <dbReference type="ARBA" id="ARBA00023136"/>
    </source>
</evidence>
<evidence type="ECO:0000256" key="3">
    <source>
        <dbReference type="ARBA" id="ARBA00022519"/>
    </source>
</evidence>
<evidence type="ECO:0000256" key="4">
    <source>
        <dbReference type="ARBA" id="ARBA00022741"/>
    </source>
</evidence>
<dbReference type="Gene3D" id="3.40.50.300">
    <property type="entry name" value="P-loop containing nucleotide triphosphate hydrolases"/>
    <property type="match status" value="1"/>
</dbReference>
<dbReference type="InterPro" id="IPR027417">
    <property type="entry name" value="P-loop_NTPase"/>
</dbReference>
<keyword evidence="8" id="KW-0472">Membrane</keyword>
<proteinExistence type="predicted"/>
<evidence type="ECO:0000256" key="1">
    <source>
        <dbReference type="ARBA" id="ARBA00022448"/>
    </source>
</evidence>
<gene>
    <name evidence="10" type="primary">ccmA</name>
    <name evidence="10" type="ORF">E6A55_33315</name>
</gene>
<evidence type="ECO:0000313" key="10">
    <source>
        <dbReference type="EMBL" id="QCC05653.1"/>
    </source>
</evidence>
<organism evidence="10 11">
    <name type="scientific">Cupriavidus necator (strain ATCC 17699 / DSM 428 / KCTC 22496 / NCIMB 10442 / H16 / Stanier 337)</name>
    <name type="common">Ralstonia eutropha</name>
    <dbReference type="NCBI Taxonomy" id="381666"/>
    <lineage>
        <taxon>Bacteria</taxon>
        <taxon>Pseudomonadati</taxon>
        <taxon>Pseudomonadota</taxon>
        <taxon>Betaproteobacteria</taxon>
        <taxon>Burkholderiales</taxon>
        <taxon>Burkholderiaceae</taxon>
        <taxon>Cupriavidus</taxon>
    </lineage>
</organism>
<dbReference type="GO" id="GO:0005524">
    <property type="term" value="F:ATP binding"/>
    <property type="evidence" value="ECO:0007669"/>
    <property type="project" value="UniProtKB-KW"/>
</dbReference>
<keyword evidence="6" id="KW-0067">ATP-binding</keyword>
<accession>A0AAF1D5S9</accession>
<evidence type="ECO:0000256" key="5">
    <source>
        <dbReference type="ARBA" id="ARBA00022748"/>
    </source>
</evidence>
<dbReference type="PROSITE" id="PS50893">
    <property type="entry name" value="ABC_TRANSPORTER_2"/>
    <property type="match status" value="1"/>
</dbReference>
<evidence type="ECO:0000256" key="6">
    <source>
        <dbReference type="ARBA" id="ARBA00022840"/>
    </source>
</evidence>
<keyword evidence="3" id="KW-0997">Cell inner membrane</keyword>
<evidence type="ECO:0000259" key="9">
    <source>
        <dbReference type="PROSITE" id="PS50893"/>
    </source>
</evidence>
<dbReference type="NCBIfam" id="TIGR01189">
    <property type="entry name" value="ccmA"/>
    <property type="match status" value="1"/>
</dbReference>
<dbReference type="RefSeq" id="WP_041688828.1">
    <property type="nucleotide sequence ID" value="NC_005241.1"/>
</dbReference>
<name>A0AAF1D5S9_CUPNH</name>
<dbReference type="SUPFAM" id="SSF52540">
    <property type="entry name" value="P-loop containing nucleoside triphosphate hydrolases"/>
    <property type="match status" value="1"/>
</dbReference>
<dbReference type="GO" id="GO:0022857">
    <property type="term" value="F:transmembrane transporter activity"/>
    <property type="evidence" value="ECO:0007669"/>
    <property type="project" value="InterPro"/>
</dbReference>
<dbReference type="GO" id="GO:0016887">
    <property type="term" value="F:ATP hydrolysis activity"/>
    <property type="evidence" value="ECO:0007669"/>
    <property type="project" value="InterPro"/>
</dbReference>
<evidence type="ECO:0000313" key="11">
    <source>
        <dbReference type="Proteomes" id="UP000296079"/>
    </source>
</evidence>
<dbReference type="Pfam" id="PF00005">
    <property type="entry name" value="ABC_tran"/>
    <property type="match status" value="1"/>
</dbReference>
<reference evidence="10 11" key="1">
    <citation type="submission" date="2019-04" db="EMBL/GenBank/DDBJ databases">
        <title>Long-read de novo sequencing of Cupriavidus necator H16.</title>
        <authorList>
            <person name="Little G.T."/>
            <person name="Ehsaan M."/>
            <person name="Arenas-Lopez C."/>
            <person name="Jawed K."/>
            <person name="Winzer K."/>
            <person name="Kovacs K."/>
            <person name="Malys N."/>
            <person name="Minton N.P."/>
        </authorList>
    </citation>
    <scope>NUCLEOTIDE SEQUENCE [LARGE SCALE GENOMIC DNA]</scope>
    <source>
        <strain evidence="10 11">H16</strain>
        <plasmid evidence="11">phg1</plasmid>
    </source>
</reference>